<dbReference type="CDD" id="cd06133">
    <property type="entry name" value="ERI-1_3'hExo_like"/>
    <property type="match status" value="1"/>
</dbReference>
<dbReference type="SMART" id="SM00479">
    <property type="entry name" value="EXOIII"/>
    <property type="match status" value="1"/>
</dbReference>
<dbReference type="GO" id="GO:0000175">
    <property type="term" value="F:3'-5'-RNA exonuclease activity"/>
    <property type="evidence" value="ECO:0007669"/>
    <property type="project" value="InterPro"/>
</dbReference>
<dbReference type="PANTHER" id="PTHR23044">
    <property type="entry name" value="3'-5' EXONUCLEASE ERI1-RELATED"/>
    <property type="match status" value="1"/>
</dbReference>
<dbReference type="GO" id="GO:0003676">
    <property type="term" value="F:nucleic acid binding"/>
    <property type="evidence" value="ECO:0007669"/>
    <property type="project" value="InterPro"/>
</dbReference>
<evidence type="ECO:0000256" key="2">
    <source>
        <dbReference type="ARBA" id="ARBA00022801"/>
    </source>
</evidence>
<sequence length="263" mass="30198">MLVTFRIPVQLIKSQCIQSLRCCTSSSTANATLNYVRKSYRKPRETSELLQRKNCKPSLKRPQKYKYFLIVDFEATCEEGFDNTDPVTQEIIEFPALKLNTETLKVEAIFREFVRPRLSPILSPFCSCLTGISQDTIDESSSFPEVLSRFNAWYADEIGSEKCLTITHGNWDLQCMLPIQCKRENMPVPDCFQQWNDLKLSYRNLGYNYTKRLYDIVGGLDLRFVGSAHNGIDDCRNISNAVCEILNRGLVIELSSKLKPDTF</sequence>
<reference evidence="5" key="1">
    <citation type="journal article" date="2018" name="Biosci. Biotechnol. Biochem.">
        <title>Polysaccharide hydrolase of the hadal zone amphipods Hirondellea gigas.</title>
        <authorList>
            <person name="Kobayashi H."/>
            <person name="Nagahama T."/>
            <person name="Arai W."/>
            <person name="Sasagawa Y."/>
            <person name="Umeda M."/>
            <person name="Hayashi T."/>
            <person name="Nikaido I."/>
            <person name="Watanabe H."/>
            <person name="Oguri K."/>
            <person name="Kitazato H."/>
            <person name="Fujioka K."/>
            <person name="Kido Y."/>
            <person name="Takami H."/>
        </authorList>
    </citation>
    <scope>NUCLEOTIDE SEQUENCE</scope>
    <source>
        <tissue evidence="5">Whole body</tissue>
    </source>
</reference>
<dbReference type="InterPro" id="IPR047201">
    <property type="entry name" value="ERI-1_3'hExo-like"/>
</dbReference>
<proteinExistence type="evidence at transcript level"/>
<keyword evidence="1" id="KW-0540">Nuclease</keyword>
<keyword evidence="3" id="KW-0269">Exonuclease</keyword>
<dbReference type="SUPFAM" id="SSF53098">
    <property type="entry name" value="Ribonuclease H-like"/>
    <property type="match status" value="1"/>
</dbReference>
<evidence type="ECO:0000256" key="3">
    <source>
        <dbReference type="ARBA" id="ARBA00022839"/>
    </source>
</evidence>
<evidence type="ECO:0000256" key="1">
    <source>
        <dbReference type="ARBA" id="ARBA00022722"/>
    </source>
</evidence>
<dbReference type="PANTHER" id="PTHR23044:SF61">
    <property type="entry name" value="3'-5' EXORIBONUCLEASE 1-RELATED"/>
    <property type="match status" value="1"/>
</dbReference>
<name>A0A2P2I771_9CRUS</name>
<dbReference type="Pfam" id="PF00929">
    <property type="entry name" value="RNase_T"/>
    <property type="match status" value="1"/>
</dbReference>
<dbReference type="Gene3D" id="3.30.420.10">
    <property type="entry name" value="Ribonuclease H-like superfamily/Ribonuclease H"/>
    <property type="match status" value="1"/>
</dbReference>
<dbReference type="InterPro" id="IPR013520">
    <property type="entry name" value="Ribonucl_H"/>
</dbReference>
<accession>A0A2P2I771</accession>
<feature type="domain" description="Exonuclease" evidence="4">
    <location>
        <begin position="67"/>
        <end position="251"/>
    </location>
</feature>
<dbReference type="InterPro" id="IPR036397">
    <property type="entry name" value="RNaseH_sf"/>
</dbReference>
<dbReference type="EMBL" id="IACF01004162">
    <property type="protein sequence ID" value="LAB69756.1"/>
    <property type="molecule type" value="mRNA"/>
</dbReference>
<organism evidence="5">
    <name type="scientific">Hirondellea gigas</name>
    <dbReference type="NCBI Taxonomy" id="1518452"/>
    <lineage>
        <taxon>Eukaryota</taxon>
        <taxon>Metazoa</taxon>
        <taxon>Ecdysozoa</taxon>
        <taxon>Arthropoda</taxon>
        <taxon>Crustacea</taxon>
        <taxon>Multicrustacea</taxon>
        <taxon>Malacostraca</taxon>
        <taxon>Eumalacostraca</taxon>
        <taxon>Peracarida</taxon>
        <taxon>Amphipoda</taxon>
        <taxon>Amphilochidea</taxon>
        <taxon>Lysianassida</taxon>
        <taxon>Lysianassidira</taxon>
        <taxon>Lysianassoidea</taxon>
        <taxon>Lysianassidae</taxon>
        <taxon>Hirondellea</taxon>
    </lineage>
</organism>
<evidence type="ECO:0000259" key="4">
    <source>
        <dbReference type="SMART" id="SM00479"/>
    </source>
</evidence>
<dbReference type="AlphaFoldDB" id="A0A2P2I771"/>
<dbReference type="InterPro" id="IPR051274">
    <property type="entry name" value="3-5_Exoribonuclease"/>
</dbReference>
<evidence type="ECO:0000313" key="5">
    <source>
        <dbReference type="EMBL" id="LAB69756.1"/>
    </source>
</evidence>
<keyword evidence="2" id="KW-0378">Hydrolase</keyword>
<dbReference type="InterPro" id="IPR012337">
    <property type="entry name" value="RNaseH-like_sf"/>
</dbReference>
<protein>
    <submittedName>
        <fullName evidence="5">ERI1 exoribonuclease 3-like</fullName>
    </submittedName>
</protein>